<dbReference type="SUPFAM" id="SSF51011">
    <property type="entry name" value="Glycosyl hydrolase domain"/>
    <property type="match status" value="1"/>
</dbReference>
<dbReference type="PROSITE" id="PS51448">
    <property type="entry name" value="P_TREFOIL_2"/>
    <property type="match status" value="2"/>
</dbReference>
<evidence type="ECO:0000256" key="9">
    <source>
        <dbReference type="SAM" id="Phobius"/>
    </source>
</evidence>
<dbReference type="InterPro" id="IPR025887">
    <property type="entry name" value="Glyco_hydro_31_N_dom"/>
</dbReference>
<protein>
    <recommendedName>
        <fullName evidence="6">Maltase</fullName>
    </recommendedName>
</protein>
<keyword evidence="5" id="KW-0325">Glycoprotein</keyword>
<dbReference type="GO" id="GO:0004553">
    <property type="term" value="F:hydrolase activity, hydrolyzing O-glycosyl compounds"/>
    <property type="evidence" value="ECO:0007669"/>
    <property type="project" value="InterPro"/>
</dbReference>
<proteinExistence type="inferred from homology"/>
<feature type="signal peptide" evidence="10">
    <location>
        <begin position="1"/>
        <end position="28"/>
    </location>
</feature>
<dbReference type="CDD" id="cd14752">
    <property type="entry name" value="GH31_N"/>
    <property type="match status" value="1"/>
</dbReference>
<dbReference type="Gene3D" id="2.60.40.1760">
    <property type="entry name" value="glycosyl hydrolase (family 31)"/>
    <property type="match status" value="1"/>
</dbReference>
<keyword evidence="13" id="KW-1185">Reference proteome</keyword>
<dbReference type="SUPFAM" id="SSF51445">
    <property type="entry name" value="(Trans)glycosidases"/>
    <property type="match status" value="1"/>
</dbReference>
<dbReference type="InterPro" id="IPR000322">
    <property type="entry name" value="Glyco_hydro_31_TIM"/>
</dbReference>
<gene>
    <name evidence="12" type="ORF">N0F65_006868</name>
</gene>
<feature type="chain" id="PRO_5043830966" description="Maltase" evidence="10">
    <location>
        <begin position="29"/>
        <end position="1120"/>
    </location>
</feature>
<evidence type="ECO:0000259" key="11">
    <source>
        <dbReference type="PROSITE" id="PS51448"/>
    </source>
</evidence>
<dbReference type="InterPro" id="IPR011013">
    <property type="entry name" value="Gal_mutarotase_sf_dom"/>
</dbReference>
<dbReference type="InterPro" id="IPR048395">
    <property type="entry name" value="Glyco_hydro_31_C"/>
</dbReference>
<sequence length="1120" mass="124771">MEDTSRIVHVAFVLVTSIILGWNDEAAGLVHAARCSQEPGTRLDCYPPIANFPNATEELCMAQGCCWKELDNAGVPCAFDVQSVVDDSVCRMVHPASRVECRNPRFLGHDMDEEKCQLMSCCYDGDEEMCFQPFAGGYELIALNELECGWKGMLTLPDHPSGPFGNDISLLLLEVTQETSDIVRIRITDPSFPRYEVPDLPLSSEHSGCEEANYRVDFTERPFGIAISRRDTGDAIFNSTPTIERGRSFNGLVFENQYIELSTQLAVDAENASSTLYGLGERTSSLRLRTDEKGDRYPMFARGESASQRHTREGGDNLYGVHPFVLQLDDSGQAHGLFMLASNAMEVVSQREALTFRLTGGVIDLFVFVGPTADQVSEQYTKIVGRPNLPPYWSLGYHIGRVGVGSIADLELLPERMRHAGIPMDALWHDAEYADSFDSGSFPLRRMQKMIDDLHFRSQHFVVVQTPTVSTENDVRYNNTSDKQNAFERARDLDILVRSIHGENYAEKLVGSHWSAFVDFFHPNASEFVEAQLDEYHRQLPFDGIWIEMNEPSSTCDLSFAGENHTCHFSQLRRVSPHEEVTFESVSVQHAKRQTFIRSADIAFPFDPFRQPFVPGQNTKSKGGHGNLNSGTLPMATLHFGSLHYNLHSLYGHAQANMTRNALDHIFKRRSLFLSRSTFAGDGRFAGHWLGDNAATWENLRLSVSGTLQMNLFGVPFAGPAVCGYHLDASKELCVRWHQAALFFPLLLNYAHKFTTPQTPVDFDVEAANIIRQTLLQRYRYLPYMYTQFYRAHINGSCVVRPLAFEFPEDMQARAIEYQYLLGTALMVSPVVHEGAISVDAYFPKMSSWFDVESGRRFGTPGFVALLTPLQRNQVHLRGGFIIPTQVPGTTATLSRHGAYTLVAALGDSDANPAAVGELFIDDGDSLVSIEDGRYSLMKFHLFVNRSNVLTFQSKQQHVGYSGPEAKASLNAIKVYGVQGGFRGNSTITAHVKDSRNKKRRIKAEYFAHAQTLVLCELHLAVTDGFMAEVETAAKPHDEHGRHDTLSSEDADDNHGQNDVNTGTESSENGQESREPRHSKGKKRGVTALGVVGAVVGVVFLAGLIGVCFMQRRGGYNRIP</sequence>
<evidence type="ECO:0000256" key="1">
    <source>
        <dbReference type="ARBA" id="ARBA00004370"/>
    </source>
</evidence>
<keyword evidence="9" id="KW-1133">Transmembrane helix</keyword>
<feature type="region of interest" description="Disordered" evidence="8">
    <location>
        <begin position="1035"/>
        <end position="1083"/>
    </location>
</feature>
<dbReference type="Proteomes" id="UP001146120">
    <property type="component" value="Unassembled WGS sequence"/>
</dbReference>
<keyword evidence="10" id="KW-0732">Signal</keyword>
<reference evidence="12" key="1">
    <citation type="submission" date="2022-11" db="EMBL/GenBank/DDBJ databases">
        <authorList>
            <person name="Morgan W.R."/>
            <person name="Tartar A."/>
        </authorList>
    </citation>
    <scope>NUCLEOTIDE SEQUENCE</scope>
    <source>
        <strain evidence="12">ARSEF 373</strain>
    </source>
</reference>
<name>A0AAV2ZFF2_9STRA</name>
<dbReference type="Pfam" id="PF01055">
    <property type="entry name" value="Glyco_hydro_31_2nd"/>
    <property type="match status" value="1"/>
</dbReference>
<dbReference type="SUPFAM" id="SSF57492">
    <property type="entry name" value="Trefoil"/>
    <property type="match status" value="1"/>
</dbReference>
<keyword evidence="3 9" id="KW-0472">Membrane</keyword>
<dbReference type="InterPro" id="IPR013780">
    <property type="entry name" value="Glyco_hydro_b"/>
</dbReference>
<dbReference type="CDD" id="cd00111">
    <property type="entry name" value="Trefoil"/>
    <property type="match status" value="1"/>
</dbReference>
<dbReference type="Gene3D" id="4.10.110.10">
    <property type="entry name" value="Spasmolytic Protein, domain 1"/>
    <property type="match status" value="1"/>
</dbReference>
<feature type="compositionally biased region" description="Basic and acidic residues" evidence="8">
    <location>
        <begin position="1035"/>
        <end position="1046"/>
    </location>
</feature>
<evidence type="ECO:0000256" key="6">
    <source>
        <dbReference type="ARBA" id="ARBA00041343"/>
    </source>
</evidence>
<accession>A0AAV2ZFF2</accession>
<evidence type="ECO:0000256" key="10">
    <source>
        <dbReference type="SAM" id="SignalP"/>
    </source>
</evidence>
<feature type="domain" description="P-type" evidence="11">
    <location>
        <begin position="33"/>
        <end position="81"/>
    </location>
</feature>
<comment type="similarity">
    <text evidence="2">Belongs to the glycosyl hydrolase 31 family.</text>
</comment>
<comment type="caution">
    <text evidence="12">The sequence shown here is derived from an EMBL/GenBank/DDBJ whole genome shotgun (WGS) entry which is preliminary data.</text>
</comment>
<dbReference type="Pfam" id="PF00088">
    <property type="entry name" value="Trefoil"/>
    <property type="match status" value="1"/>
</dbReference>
<dbReference type="InterPro" id="IPR017853">
    <property type="entry name" value="GH"/>
</dbReference>
<evidence type="ECO:0000256" key="4">
    <source>
        <dbReference type="ARBA" id="ARBA00023157"/>
    </source>
</evidence>
<dbReference type="InterPro" id="IPR000519">
    <property type="entry name" value="P_trefoil_dom"/>
</dbReference>
<keyword evidence="9" id="KW-0812">Transmembrane</keyword>
<dbReference type="AlphaFoldDB" id="A0AAV2ZFF2"/>
<evidence type="ECO:0000256" key="8">
    <source>
        <dbReference type="SAM" id="MobiDB-lite"/>
    </source>
</evidence>
<dbReference type="InterPro" id="IPR044913">
    <property type="entry name" value="P_trefoil_dom_sf"/>
</dbReference>
<dbReference type="Gene3D" id="3.20.20.80">
    <property type="entry name" value="Glycosidases"/>
    <property type="match status" value="1"/>
</dbReference>
<feature type="domain" description="P-type" evidence="11">
    <location>
        <begin position="88"/>
        <end position="134"/>
    </location>
</feature>
<evidence type="ECO:0000256" key="7">
    <source>
        <dbReference type="PROSITE-ProRule" id="PRU00779"/>
    </source>
</evidence>
<dbReference type="GO" id="GO:0030246">
    <property type="term" value="F:carbohydrate binding"/>
    <property type="evidence" value="ECO:0007669"/>
    <property type="project" value="InterPro"/>
</dbReference>
<dbReference type="Pfam" id="PF21365">
    <property type="entry name" value="Glyco_hydro_31_3rd"/>
    <property type="match status" value="1"/>
</dbReference>
<organism evidence="12 13">
    <name type="scientific">Lagenidium giganteum</name>
    <dbReference type="NCBI Taxonomy" id="4803"/>
    <lineage>
        <taxon>Eukaryota</taxon>
        <taxon>Sar</taxon>
        <taxon>Stramenopiles</taxon>
        <taxon>Oomycota</taxon>
        <taxon>Peronosporomycetes</taxon>
        <taxon>Pythiales</taxon>
        <taxon>Pythiaceae</taxon>
    </lineage>
</organism>
<evidence type="ECO:0000313" key="13">
    <source>
        <dbReference type="Proteomes" id="UP001146120"/>
    </source>
</evidence>
<reference evidence="12" key="2">
    <citation type="journal article" date="2023" name="Microbiol Resour">
        <title>Decontamination and Annotation of the Draft Genome Sequence of the Oomycete Lagenidium giganteum ARSEF 373.</title>
        <authorList>
            <person name="Morgan W.R."/>
            <person name="Tartar A."/>
        </authorList>
    </citation>
    <scope>NUCLEOTIDE SEQUENCE</scope>
    <source>
        <strain evidence="12">ARSEF 373</strain>
    </source>
</reference>
<feature type="compositionally biased region" description="Polar residues" evidence="8">
    <location>
        <begin position="1057"/>
        <end position="1070"/>
    </location>
</feature>
<dbReference type="PANTHER" id="PTHR22762:SF133">
    <property type="entry name" value="P-TYPE DOMAIN-CONTAINING PROTEIN"/>
    <property type="match status" value="1"/>
</dbReference>
<dbReference type="PANTHER" id="PTHR22762">
    <property type="entry name" value="ALPHA-GLUCOSIDASE"/>
    <property type="match status" value="1"/>
</dbReference>
<dbReference type="Gene3D" id="2.60.40.1180">
    <property type="entry name" value="Golgi alpha-mannosidase II"/>
    <property type="match status" value="2"/>
</dbReference>
<dbReference type="GO" id="GO:0016020">
    <property type="term" value="C:membrane"/>
    <property type="evidence" value="ECO:0007669"/>
    <property type="project" value="UniProtKB-SubCell"/>
</dbReference>
<dbReference type="SMART" id="SM00018">
    <property type="entry name" value="PD"/>
    <property type="match status" value="1"/>
</dbReference>
<evidence type="ECO:0000256" key="2">
    <source>
        <dbReference type="ARBA" id="ARBA00007806"/>
    </source>
</evidence>
<evidence type="ECO:0000313" key="12">
    <source>
        <dbReference type="EMBL" id="DBA04866.1"/>
    </source>
</evidence>
<feature type="disulfide bond" evidence="7">
    <location>
        <begin position="60"/>
        <end position="77"/>
    </location>
</feature>
<comment type="subcellular location">
    <subcellularLocation>
        <location evidence="1">Membrane</location>
    </subcellularLocation>
</comment>
<comment type="caution">
    <text evidence="7">Lacks conserved residue(s) required for the propagation of feature annotation.</text>
</comment>
<evidence type="ECO:0000256" key="5">
    <source>
        <dbReference type="ARBA" id="ARBA00023180"/>
    </source>
</evidence>
<dbReference type="GO" id="GO:0005975">
    <property type="term" value="P:carbohydrate metabolic process"/>
    <property type="evidence" value="ECO:0007669"/>
    <property type="project" value="InterPro"/>
</dbReference>
<keyword evidence="4 7" id="KW-1015">Disulfide bond</keyword>
<dbReference type="SUPFAM" id="SSF74650">
    <property type="entry name" value="Galactose mutarotase-like"/>
    <property type="match status" value="1"/>
</dbReference>
<evidence type="ECO:0000256" key="3">
    <source>
        <dbReference type="ARBA" id="ARBA00023136"/>
    </source>
</evidence>
<dbReference type="Pfam" id="PF13802">
    <property type="entry name" value="Gal_mutarotas_2"/>
    <property type="match status" value="1"/>
</dbReference>
<feature type="transmembrane region" description="Helical" evidence="9">
    <location>
        <begin position="1086"/>
        <end position="1110"/>
    </location>
</feature>
<dbReference type="EMBL" id="DAKRPA010000004">
    <property type="protein sequence ID" value="DBA04866.1"/>
    <property type="molecule type" value="Genomic_DNA"/>
</dbReference>